<dbReference type="SUPFAM" id="SSF110069">
    <property type="entry name" value="ApaG-like"/>
    <property type="match status" value="1"/>
</dbReference>
<dbReference type="Proteomes" id="UP001204144">
    <property type="component" value="Unassembled WGS sequence"/>
</dbReference>
<dbReference type="InterPro" id="IPR050718">
    <property type="entry name" value="ApaG-like"/>
</dbReference>
<dbReference type="InterPro" id="IPR007474">
    <property type="entry name" value="ApaG_domain"/>
</dbReference>
<keyword evidence="3" id="KW-1185">Reference proteome</keyword>
<protein>
    <submittedName>
        <fullName evidence="2">Co2+/Mg2+ efflux protein ApaG</fullName>
    </submittedName>
</protein>
<name>A0AAE3H8E2_9BACT</name>
<proteinExistence type="predicted"/>
<evidence type="ECO:0000259" key="1">
    <source>
        <dbReference type="PROSITE" id="PS51087"/>
    </source>
</evidence>
<evidence type="ECO:0000313" key="3">
    <source>
        <dbReference type="Proteomes" id="UP001204144"/>
    </source>
</evidence>
<feature type="domain" description="ApaG" evidence="1">
    <location>
        <begin position="3"/>
        <end position="128"/>
    </location>
</feature>
<gene>
    <name evidence="2" type="primary">apaG</name>
    <name evidence="2" type="ORF">EGI31_19320</name>
</gene>
<dbReference type="PROSITE" id="PS51087">
    <property type="entry name" value="APAG"/>
    <property type="match status" value="1"/>
</dbReference>
<evidence type="ECO:0000313" key="2">
    <source>
        <dbReference type="EMBL" id="MCP9765090.1"/>
    </source>
</evidence>
<reference evidence="2 3" key="1">
    <citation type="submission" date="2018-11" db="EMBL/GenBank/DDBJ databases">
        <title>Novel bacteria species description.</title>
        <authorList>
            <person name="Han J.-H."/>
        </authorList>
    </citation>
    <scope>NUCLEOTIDE SEQUENCE [LARGE SCALE GENOMIC DNA]</scope>
    <source>
        <strain evidence="2 3">KCTC23259</strain>
    </source>
</reference>
<dbReference type="RefSeq" id="WP_255038777.1">
    <property type="nucleotide sequence ID" value="NZ_RJUF01000180.1"/>
</dbReference>
<dbReference type="AlphaFoldDB" id="A0AAE3H8E2"/>
<dbReference type="PANTHER" id="PTHR47191">
    <property type="entry name" value="OS05G0170800 PROTEIN"/>
    <property type="match status" value="1"/>
</dbReference>
<dbReference type="Pfam" id="PF04379">
    <property type="entry name" value="DUF525"/>
    <property type="match status" value="1"/>
</dbReference>
<dbReference type="PANTHER" id="PTHR47191:SF2">
    <property type="entry name" value="OS05G0170800 PROTEIN"/>
    <property type="match status" value="1"/>
</dbReference>
<accession>A0AAE3H8E2</accession>
<dbReference type="NCBIfam" id="NF003967">
    <property type="entry name" value="PRK05461.1"/>
    <property type="match status" value="1"/>
</dbReference>
<dbReference type="Gene3D" id="2.60.40.1470">
    <property type="entry name" value="ApaG domain"/>
    <property type="match status" value="1"/>
</dbReference>
<dbReference type="InterPro" id="IPR036767">
    <property type="entry name" value="ApaG_sf"/>
</dbReference>
<sequence>MEIAVTKGIKVSVVAEFQPFYSDPERHHFAFSYRIRIENHSESTMKLLKRHWYIWDSIGVSDEVIGDGVVGYQPVIEPGSFHEYVSGCNFKSGIGKMYGFYTMERVLDGKTFLIVIPEFVMMAPYLLN</sequence>
<dbReference type="EMBL" id="RJUF01000180">
    <property type="protein sequence ID" value="MCP9765090.1"/>
    <property type="molecule type" value="Genomic_DNA"/>
</dbReference>
<comment type="caution">
    <text evidence="2">The sequence shown here is derived from an EMBL/GenBank/DDBJ whole genome shotgun (WGS) entry which is preliminary data.</text>
</comment>
<organism evidence="2 3">
    <name type="scientific">Lacihabitans soyangensis</name>
    <dbReference type="NCBI Taxonomy" id="869394"/>
    <lineage>
        <taxon>Bacteria</taxon>
        <taxon>Pseudomonadati</taxon>
        <taxon>Bacteroidota</taxon>
        <taxon>Cytophagia</taxon>
        <taxon>Cytophagales</taxon>
        <taxon>Leadbetterellaceae</taxon>
        <taxon>Lacihabitans</taxon>
    </lineage>
</organism>